<dbReference type="SUPFAM" id="SSF46626">
    <property type="entry name" value="Cytochrome c"/>
    <property type="match status" value="1"/>
</dbReference>
<name>W0DTG1_9GAMM</name>
<evidence type="ECO:0000256" key="5">
    <source>
        <dbReference type="ARBA" id="ARBA00023004"/>
    </source>
</evidence>
<dbReference type="Pfam" id="PF00034">
    <property type="entry name" value="Cytochrom_C"/>
    <property type="match status" value="1"/>
</dbReference>
<keyword evidence="1" id="KW-0813">Transport</keyword>
<proteinExistence type="predicted"/>
<dbReference type="eggNOG" id="COG2863">
    <property type="taxonomic scope" value="Bacteria"/>
</dbReference>
<accession>W0DTG1</accession>
<keyword evidence="5 6" id="KW-0408">Iron</keyword>
<evidence type="ECO:0000256" key="6">
    <source>
        <dbReference type="PROSITE-ProRule" id="PRU00433"/>
    </source>
</evidence>
<protein>
    <submittedName>
        <fullName evidence="8">Cytochrome C</fullName>
    </submittedName>
</protein>
<gene>
    <name evidence="8" type="ORF">THIAE_09140</name>
</gene>
<dbReference type="GO" id="GO:0046872">
    <property type="term" value="F:metal ion binding"/>
    <property type="evidence" value="ECO:0007669"/>
    <property type="project" value="UniProtKB-KW"/>
</dbReference>
<dbReference type="PANTHER" id="PTHR33751">
    <property type="entry name" value="CBB3-TYPE CYTOCHROME C OXIDASE SUBUNIT FIXP"/>
    <property type="match status" value="1"/>
</dbReference>
<dbReference type="EMBL" id="CP007030">
    <property type="protein sequence ID" value="AHF01900.1"/>
    <property type="molecule type" value="Genomic_DNA"/>
</dbReference>
<keyword evidence="4" id="KW-0249">Electron transport</keyword>
<keyword evidence="3 6" id="KW-0479">Metal-binding</keyword>
<dbReference type="STRING" id="717772.THIAE_09140"/>
<dbReference type="PROSITE" id="PS51007">
    <property type="entry name" value="CYTC"/>
    <property type="match status" value="1"/>
</dbReference>
<evidence type="ECO:0000256" key="3">
    <source>
        <dbReference type="ARBA" id="ARBA00022723"/>
    </source>
</evidence>
<evidence type="ECO:0000256" key="1">
    <source>
        <dbReference type="ARBA" id="ARBA00022448"/>
    </source>
</evidence>
<feature type="domain" description="Cytochrome c" evidence="7">
    <location>
        <begin position="42"/>
        <end position="125"/>
    </location>
</feature>
<reference evidence="8 9" key="1">
    <citation type="submission" date="2013-12" db="EMBL/GenBank/DDBJ databases">
        <authorList>
            <consortium name="DOE Joint Genome Institute"/>
            <person name="Kappler U."/>
            <person name="Huntemann M."/>
            <person name="Han J."/>
            <person name="Chen A."/>
            <person name="Kyrpides N."/>
            <person name="Mavromatis K."/>
            <person name="Markowitz V."/>
            <person name="Palaniappan K."/>
            <person name="Ivanova N."/>
            <person name="Schaumberg A."/>
            <person name="Pati A."/>
            <person name="Liolios K."/>
            <person name="Nordberg H.P."/>
            <person name="Cantor M.N."/>
            <person name="Hua S.X."/>
            <person name="Woyke T."/>
        </authorList>
    </citation>
    <scope>NUCLEOTIDE SEQUENCE [LARGE SCALE GENOMIC DNA]</scope>
    <source>
        <strain evidence="9">AL2</strain>
    </source>
</reference>
<dbReference type="InterPro" id="IPR009056">
    <property type="entry name" value="Cyt_c-like_dom"/>
</dbReference>
<dbReference type="HOGENOM" id="CLU_1980584_0_0_6"/>
<organism evidence="8 9">
    <name type="scientific">Thiomicrospira aerophila AL3</name>
    <dbReference type="NCBI Taxonomy" id="717772"/>
    <lineage>
        <taxon>Bacteria</taxon>
        <taxon>Pseudomonadati</taxon>
        <taxon>Pseudomonadota</taxon>
        <taxon>Gammaproteobacteria</taxon>
        <taxon>Thiotrichales</taxon>
        <taxon>Piscirickettsiaceae</taxon>
        <taxon>Thiomicrospira</taxon>
    </lineage>
</organism>
<dbReference type="AlphaFoldDB" id="W0DTG1"/>
<dbReference type="Gene3D" id="1.10.760.10">
    <property type="entry name" value="Cytochrome c-like domain"/>
    <property type="match status" value="1"/>
</dbReference>
<keyword evidence="2 6" id="KW-0349">Heme</keyword>
<evidence type="ECO:0000259" key="7">
    <source>
        <dbReference type="PROSITE" id="PS51007"/>
    </source>
</evidence>
<dbReference type="InterPro" id="IPR050597">
    <property type="entry name" value="Cytochrome_c_Oxidase_Subunit"/>
</dbReference>
<dbReference type="GO" id="GO:0020037">
    <property type="term" value="F:heme binding"/>
    <property type="evidence" value="ECO:0007669"/>
    <property type="project" value="InterPro"/>
</dbReference>
<dbReference type="InterPro" id="IPR036909">
    <property type="entry name" value="Cyt_c-like_dom_sf"/>
</dbReference>
<dbReference type="PANTHER" id="PTHR33751:SF9">
    <property type="entry name" value="CYTOCHROME C4"/>
    <property type="match status" value="1"/>
</dbReference>
<evidence type="ECO:0000256" key="4">
    <source>
        <dbReference type="ARBA" id="ARBA00022982"/>
    </source>
</evidence>
<dbReference type="KEGG" id="tao:THIAE_09140"/>
<evidence type="ECO:0000313" key="8">
    <source>
        <dbReference type="EMBL" id="AHF01900.1"/>
    </source>
</evidence>
<dbReference type="InParanoid" id="W0DTG1"/>
<keyword evidence="9" id="KW-1185">Reference proteome</keyword>
<evidence type="ECO:0000256" key="2">
    <source>
        <dbReference type="ARBA" id="ARBA00022617"/>
    </source>
</evidence>
<evidence type="ECO:0000313" key="9">
    <source>
        <dbReference type="Proteomes" id="UP000005380"/>
    </source>
</evidence>
<dbReference type="GO" id="GO:0009055">
    <property type="term" value="F:electron transfer activity"/>
    <property type="evidence" value="ECO:0007669"/>
    <property type="project" value="InterPro"/>
</dbReference>
<dbReference type="Proteomes" id="UP000005380">
    <property type="component" value="Chromosome"/>
</dbReference>
<sequence>MMHYISKELTDQHISDLASYYASQPALVNTVSNVTIEASTQTLVTTGDMSRMIISCAACHGAQGEGNGDIFPALAGQSVDYTVRTLKAYRDGSRNNDINATMRNVAKNLTNSEIEQLAHYYAQLGQ</sequence>